<reference evidence="6" key="1">
    <citation type="submission" date="2019-03" db="EMBL/GenBank/DDBJ databases">
        <title>Lake Tanganyika Metagenome-Assembled Genomes (MAGs).</title>
        <authorList>
            <person name="Tran P."/>
        </authorList>
    </citation>
    <scope>NUCLEOTIDE SEQUENCE</scope>
    <source>
        <strain evidence="6">M_DeepCast_400m_m2_100</strain>
    </source>
</reference>
<dbReference type="EMBL" id="VGIY01000222">
    <property type="protein sequence ID" value="MBM3317937.1"/>
    <property type="molecule type" value="Genomic_DNA"/>
</dbReference>
<protein>
    <submittedName>
        <fullName evidence="6">Flp pilus assembly complex ATPase component TadA</fullName>
    </submittedName>
</protein>
<evidence type="ECO:0000313" key="7">
    <source>
        <dbReference type="Proteomes" id="UP000748308"/>
    </source>
</evidence>
<dbReference type="PANTHER" id="PTHR30258">
    <property type="entry name" value="TYPE II SECRETION SYSTEM PROTEIN GSPE-RELATED"/>
    <property type="match status" value="1"/>
</dbReference>
<dbReference type="SUPFAM" id="SSF160246">
    <property type="entry name" value="EspE N-terminal domain-like"/>
    <property type="match status" value="1"/>
</dbReference>
<evidence type="ECO:0000259" key="5">
    <source>
        <dbReference type="Pfam" id="PF05157"/>
    </source>
</evidence>
<organism evidence="6 7">
    <name type="scientific">Eiseniibacteriota bacterium</name>
    <dbReference type="NCBI Taxonomy" id="2212470"/>
    <lineage>
        <taxon>Bacteria</taxon>
        <taxon>Candidatus Eiseniibacteriota</taxon>
    </lineage>
</organism>
<feature type="domain" description="Type II secretion system protein GspE N-terminal" evidence="5">
    <location>
        <begin position="91"/>
        <end position="172"/>
    </location>
</feature>
<evidence type="ECO:0000313" key="6">
    <source>
        <dbReference type="EMBL" id="MBM3317937.1"/>
    </source>
</evidence>
<evidence type="ECO:0000256" key="2">
    <source>
        <dbReference type="ARBA" id="ARBA00022741"/>
    </source>
</evidence>
<dbReference type="SUPFAM" id="SSF52540">
    <property type="entry name" value="P-loop containing nucleoside triphosphate hydrolases"/>
    <property type="match status" value="1"/>
</dbReference>
<dbReference type="AlphaFoldDB" id="A0A937XCR7"/>
<dbReference type="GO" id="GO:0016887">
    <property type="term" value="F:ATP hydrolysis activity"/>
    <property type="evidence" value="ECO:0007669"/>
    <property type="project" value="TreeGrafter"/>
</dbReference>
<accession>A0A937XCR7</accession>
<sequence>MRTLRGDGSIDAVTTDVQSNMPELGAARAHRELGDLLVRDGVISAAQLTQALREQEGTRERLGEILLRLDFLTDETLADALARQLGHRRYDPDRDAAEPPGLELIPVELARRHALLPLRLEARTLTVAMADPLDVEARDRLQRMAGGAQRELEILVGPAAAIEKAREAAYARVEDRRNVSQLISSVVDEMGRLPGEGEPDEDETQRRAEDAGVVRLVDQVIAQALQERATDIHIEPLERGLVIRYRVDGLLYDALTPPQAVYLGTISRVKILANMDIAERRAAQDGRFTYRRNGDEVDVRVSAIPTIHGQKLVLRLLDKTHFNFSLRDLGFSEEDYRSFLKAI</sequence>
<dbReference type="Gene3D" id="3.30.450.90">
    <property type="match status" value="1"/>
</dbReference>
<dbReference type="Pfam" id="PF00437">
    <property type="entry name" value="T2SSE"/>
    <property type="match status" value="1"/>
</dbReference>
<dbReference type="InterPro" id="IPR001482">
    <property type="entry name" value="T2SS/T4SS_dom"/>
</dbReference>
<gene>
    <name evidence="6" type="primary">tadA</name>
    <name evidence="6" type="ORF">FJY75_08785</name>
</gene>
<comment type="caution">
    <text evidence="6">The sequence shown here is derived from an EMBL/GenBank/DDBJ whole genome shotgun (WGS) entry which is preliminary data.</text>
</comment>
<evidence type="ECO:0000259" key="4">
    <source>
        <dbReference type="Pfam" id="PF00437"/>
    </source>
</evidence>
<name>A0A937XCR7_UNCEI</name>
<dbReference type="InterPro" id="IPR037257">
    <property type="entry name" value="T2SS_E_N_sf"/>
</dbReference>
<dbReference type="Gene3D" id="3.30.300.160">
    <property type="entry name" value="Type II secretion system, protein E, N-terminal domain"/>
    <property type="match status" value="1"/>
</dbReference>
<dbReference type="GO" id="GO:0005524">
    <property type="term" value="F:ATP binding"/>
    <property type="evidence" value="ECO:0007669"/>
    <property type="project" value="UniProtKB-KW"/>
</dbReference>
<dbReference type="Proteomes" id="UP000748308">
    <property type="component" value="Unassembled WGS sequence"/>
</dbReference>
<dbReference type="PANTHER" id="PTHR30258:SF1">
    <property type="entry name" value="PROTEIN TRANSPORT PROTEIN HOFB HOMOLOG"/>
    <property type="match status" value="1"/>
</dbReference>
<evidence type="ECO:0000256" key="3">
    <source>
        <dbReference type="ARBA" id="ARBA00022840"/>
    </source>
</evidence>
<feature type="non-terminal residue" evidence="6">
    <location>
        <position position="343"/>
    </location>
</feature>
<comment type="similarity">
    <text evidence="1">Belongs to the GSP E family.</text>
</comment>
<feature type="domain" description="Bacterial type II secretion system protein E" evidence="4">
    <location>
        <begin position="208"/>
        <end position="343"/>
    </location>
</feature>
<proteinExistence type="inferred from homology"/>
<dbReference type="InterPro" id="IPR007831">
    <property type="entry name" value="T2SS_GspE_N"/>
</dbReference>
<dbReference type="Pfam" id="PF05157">
    <property type="entry name" value="MshEN"/>
    <property type="match status" value="1"/>
</dbReference>
<dbReference type="GO" id="GO:0005886">
    <property type="term" value="C:plasma membrane"/>
    <property type="evidence" value="ECO:0007669"/>
    <property type="project" value="TreeGrafter"/>
</dbReference>
<keyword evidence="2" id="KW-0547">Nucleotide-binding</keyword>
<dbReference type="InterPro" id="IPR027417">
    <property type="entry name" value="P-loop_NTPase"/>
</dbReference>
<evidence type="ECO:0000256" key="1">
    <source>
        <dbReference type="ARBA" id="ARBA00006611"/>
    </source>
</evidence>
<keyword evidence="3" id="KW-0067">ATP-binding</keyword>